<dbReference type="EMBL" id="JAINUF010000046">
    <property type="protein sequence ID" value="KAJ8332081.1"/>
    <property type="molecule type" value="Genomic_DNA"/>
</dbReference>
<comment type="caution">
    <text evidence="2">The sequence shown here is derived from an EMBL/GenBank/DDBJ whole genome shotgun (WGS) entry which is preliminary data.</text>
</comment>
<protein>
    <submittedName>
        <fullName evidence="2">Uncharacterized protein</fullName>
    </submittedName>
</protein>
<feature type="region of interest" description="Disordered" evidence="1">
    <location>
        <begin position="1"/>
        <end position="36"/>
    </location>
</feature>
<accession>A0A9Q1E4G0</accession>
<name>A0A9Q1E4G0_SYNKA</name>
<evidence type="ECO:0000256" key="1">
    <source>
        <dbReference type="SAM" id="MobiDB-lite"/>
    </source>
</evidence>
<evidence type="ECO:0000313" key="3">
    <source>
        <dbReference type="Proteomes" id="UP001152622"/>
    </source>
</evidence>
<keyword evidence="3" id="KW-1185">Reference proteome</keyword>
<sequence length="181" mass="19647">MAPSLRTVEQNEEIRPPPMSVRVAGASPANPPVPRDPCDEKAAVPCCVHPAPLSWAEPRTETLPLHPKPRGGYSWRQRRPLKRRISRAQTLISERLLPPRSHQPFILNTSTGSSAGPCSANAFFSAASIRAVAPTPSPAKGSNTPRILQPNSLPSSVRRGRTLLFVNTRSHPRRGEGEPPA</sequence>
<feature type="region of interest" description="Disordered" evidence="1">
    <location>
        <begin position="134"/>
        <end position="155"/>
    </location>
</feature>
<reference evidence="2" key="1">
    <citation type="journal article" date="2023" name="Science">
        <title>Genome structures resolve the early diversification of teleost fishes.</title>
        <authorList>
            <person name="Parey E."/>
            <person name="Louis A."/>
            <person name="Montfort J."/>
            <person name="Bouchez O."/>
            <person name="Roques C."/>
            <person name="Iampietro C."/>
            <person name="Lluch J."/>
            <person name="Castinel A."/>
            <person name="Donnadieu C."/>
            <person name="Desvignes T."/>
            <person name="Floi Bucao C."/>
            <person name="Jouanno E."/>
            <person name="Wen M."/>
            <person name="Mejri S."/>
            <person name="Dirks R."/>
            <person name="Jansen H."/>
            <person name="Henkel C."/>
            <person name="Chen W.J."/>
            <person name="Zahm M."/>
            <person name="Cabau C."/>
            <person name="Klopp C."/>
            <person name="Thompson A.W."/>
            <person name="Robinson-Rechavi M."/>
            <person name="Braasch I."/>
            <person name="Lecointre G."/>
            <person name="Bobe J."/>
            <person name="Postlethwait J.H."/>
            <person name="Berthelot C."/>
            <person name="Roest Crollius H."/>
            <person name="Guiguen Y."/>
        </authorList>
    </citation>
    <scope>NUCLEOTIDE SEQUENCE</scope>
    <source>
        <strain evidence="2">WJC10195</strain>
    </source>
</reference>
<proteinExistence type="predicted"/>
<dbReference type="Proteomes" id="UP001152622">
    <property type="component" value="Unassembled WGS sequence"/>
</dbReference>
<dbReference type="AlphaFoldDB" id="A0A9Q1E4G0"/>
<evidence type="ECO:0000313" key="2">
    <source>
        <dbReference type="EMBL" id="KAJ8332081.1"/>
    </source>
</evidence>
<organism evidence="2 3">
    <name type="scientific">Synaphobranchus kaupii</name>
    <name type="common">Kaup's arrowtooth eel</name>
    <dbReference type="NCBI Taxonomy" id="118154"/>
    <lineage>
        <taxon>Eukaryota</taxon>
        <taxon>Metazoa</taxon>
        <taxon>Chordata</taxon>
        <taxon>Craniata</taxon>
        <taxon>Vertebrata</taxon>
        <taxon>Euteleostomi</taxon>
        <taxon>Actinopterygii</taxon>
        <taxon>Neopterygii</taxon>
        <taxon>Teleostei</taxon>
        <taxon>Anguilliformes</taxon>
        <taxon>Synaphobranchidae</taxon>
        <taxon>Synaphobranchus</taxon>
    </lineage>
</organism>
<feature type="compositionally biased region" description="Polar residues" evidence="1">
    <location>
        <begin position="140"/>
        <end position="155"/>
    </location>
</feature>
<gene>
    <name evidence="2" type="ORF">SKAU_G00429410</name>
</gene>